<dbReference type="EMBL" id="LAZR01014088">
    <property type="protein sequence ID" value="KKM19018.1"/>
    <property type="molecule type" value="Genomic_DNA"/>
</dbReference>
<organism evidence="1">
    <name type="scientific">marine sediment metagenome</name>
    <dbReference type="NCBI Taxonomy" id="412755"/>
    <lineage>
        <taxon>unclassified sequences</taxon>
        <taxon>metagenomes</taxon>
        <taxon>ecological metagenomes</taxon>
    </lineage>
</organism>
<comment type="caution">
    <text evidence="1">The sequence shown here is derived from an EMBL/GenBank/DDBJ whole genome shotgun (WGS) entry which is preliminary data.</text>
</comment>
<dbReference type="Gene3D" id="2.60.120.200">
    <property type="match status" value="1"/>
</dbReference>
<reference evidence="1" key="1">
    <citation type="journal article" date="2015" name="Nature">
        <title>Complex archaea that bridge the gap between prokaryotes and eukaryotes.</title>
        <authorList>
            <person name="Spang A."/>
            <person name="Saw J.H."/>
            <person name="Jorgensen S.L."/>
            <person name="Zaremba-Niedzwiedzka K."/>
            <person name="Martijn J."/>
            <person name="Lind A.E."/>
            <person name="van Eijk R."/>
            <person name="Schleper C."/>
            <person name="Guy L."/>
            <person name="Ettema T.J."/>
        </authorList>
    </citation>
    <scope>NUCLEOTIDE SEQUENCE</scope>
</reference>
<dbReference type="AlphaFoldDB" id="A0A0F9KAA4"/>
<proteinExistence type="predicted"/>
<dbReference type="Pfam" id="PF13385">
    <property type="entry name" value="Laminin_G_3"/>
    <property type="match status" value="1"/>
</dbReference>
<protein>
    <recommendedName>
        <fullName evidence="2">LamG-like jellyroll fold domain-containing protein</fullName>
    </recommendedName>
</protein>
<accession>A0A0F9KAA4</accession>
<evidence type="ECO:0008006" key="2">
    <source>
        <dbReference type="Google" id="ProtNLM"/>
    </source>
</evidence>
<sequence>MKVAHWKLNDNLATDVVIDETGNNNGTLSDVGGTATTAAHSVDGVVDRALSFDGVDDVIACGSDSSIDNIWDSGGTAVVWMKADSDGEGNLGQMLDKVNWLLRMDSADTAALFECSWAGDDGQWSFTINGSVFEMIAVTYDSGLTTNDPIIYVNGESVTISEDSTPTGANRTSDAAENLSIGNNAGTTATFDGRLDNIMLFDSILSASEIRKLYRDGAVPFFRSRYSGNSASRLLRRRFSPNSSF</sequence>
<gene>
    <name evidence="1" type="ORF">LCGC14_1659880</name>
</gene>
<name>A0A0F9KAA4_9ZZZZ</name>
<dbReference type="SUPFAM" id="SSF49899">
    <property type="entry name" value="Concanavalin A-like lectins/glucanases"/>
    <property type="match status" value="1"/>
</dbReference>
<dbReference type="InterPro" id="IPR013320">
    <property type="entry name" value="ConA-like_dom_sf"/>
</dbReference>
<evidence type="ECO:0000313" key="1">
    <source>
        <dbReference type="EMBL" id="KKM19018.1"/>
    </source>
</evidence>